<dbReference type="Proteomes" id="UP001629432">
    <property type="component" value="Unassembled WGS sequence"/>
</dbReference>
<proteinExistence type="predicted"/>
<dbReference type="RefSeq" id="WP_408340944.1">
    <property type="nucleotide sequence ID" value="NZ_JAQQCF010000066.1"/>
</dbReference>
<name>A0ABW9E5L0_9BURK</name>
<reference evidence="2 3" key="1">
    <citation type="journal article" date="2024" name="Chem. Sci.">
        <title>Discovery of megapolipeptins by genome mining of a Burkholderiales bacteria collection.</title>
        <authorList>
            <person name="Paulo B.S."/>
            <person name="Recchia M.J.J."/>
            <person name="Lee S."/>
            <person name="Fergusson C.H."/>
            <person name="Romanowski S.B."/>
            <person name="Hernandez A."/>
            <person name="Krull N."/>
            <person name="Liu D.Y."/>
            <person name="Cavanagh H."/>
            <person name="Bos A."/>
            <person name="Gray C.A."/>
            <person name="Murphy B.T."/>
            <person name="Linington R.G."/>
            <person name="Eustaquio A.S."/>
        </authorList>
    </citation>
    <scope>NUCLEOTIDE SEQUENCE [LARGE SCALE GENOMIC DNA]</scope>
    <source>
        <strain evidence="2 3">RL17-338-BIC-A</strain>
    </source>
</reference>
<feature type="compositionally biased region" description="Basic and acidic residues" evidence="1">
    <location>
        <begin position="320"/>
        <end position="329"/>
    </location>
</feature>
<dbReference type="EMBL" id="JAQQCF010000066">
    <property type="protein sequence ID" value="MFM0642341.1"/>
    <property type="molecule type" value="Genomic_DNA"/>
</dbReference>
<gene>
    <name evidence="2" type="ORF">PQQ63_37295</name>
</gene>
<organism evidence="2 3">
    <name type="scientific">Paraburkholderia metrosideri</name>
    <dbReference type="NCBI Taxonomy" id="580937"/>
    <lineage>
        <taxon>Bacteria</taxon>
        <taxon>Pseudomonadati</taxon>
        <taxon>Pseudomonadota</taxon>
        <taxon>Betaproteobacteria</taxon>
        <taxon>Burkholderiales</taxon>
        <taxon>Burkholderiaceae</taxon>
        <taxon>Paraburkholderia</taxon>
    </lineage>
</organism>
<feature type="region of interest" description="Disordered" evidence="1">
    <location>
        <begin position="312"/>
        <end position="346"/>
    </location>
</feature>
<keyword evidence="3" id="KW-1185">Reference proteome</keyword>
<evidence type="ECO:0000256" key="1">
    <source>
        <dbReference type="SAM" id="MobiDB-lite"/>
    </source>
</evidence>
<evidence type="ECO:0000313" key="3">
    <source>
        <dbReference type="Proteomes" id="UP001629432"/>
    </source>
</evidence>
<evidence type="ECO:0000313" key="2">
    <source>
        <dbReference type="EMBL" id="MFM0642341.1"/>
    </source>
</evidence>
<accession>A0ABW9E5L0</accession>
<protein>
    <submittedName>
        <fullName evidence="2">Uncharacterized protein</fullName>
    </submittedName>
</protein>
<comment type="caution">
    <text evidence="2">The sequence shown here is derived from an EMBL/GenBank/DDBJ whole genome shotgun (WGS) entry which is preliminary data.</text>
</comment>
<sequence length="346" mass="38012">MQGIIYRLDQPLKALQLKVPLEGKYLLRPVHSSTMTSARQSANDPLSFRFFSESDRSVVFCFCPTDSLSAAAAGHAWGRATQLVEQGAAPEEIGRFVWSNSTVGTTINDISMFFRGSATLTEDLYLNVGRLRTTVDAKGMAILSSEPGGDRAGRALAAYMLGLAYHQVMEQAIHDLAECCRDDSKVNGTEAMHAEISRFIASYYFEAPARVFTTEVGPLYAAIRERLLLTSLSHELVDQLGRIAEIIRVERTAAESAFEAKLQRRLTIFGVFIGLLGLAQLTQTTPAQIQTFATGWKTAFTAGPAIPVLSPEQQSSLTKQPDEHTEVPPHKTKRVRHDASAQNDIH</sequence>